<dbReference type="AlphaFoldDB" id="A0A7L1Z9L7"/>
<dbReference type="SUPFAM" id="SSF48726">
    <property type="entry name" value="Immunoglobulin"/>
    <property type="match status" value="1"/>
</dbReference>
<dbReference type="InterPro" id="IPR013783">
    <property type="entry name" value="Ig-like_fold"/>
</dbReference>
<feature type="non-terminal residue" evidence="1">
    <location>
        <position position="1"/>
    </location>
</feature>
<evidence type="ECO:0000313" key="2">
    <source>
        <dbReference type="Proteomes" id="UP000580825"/>
    </source>
</evidence>
<sequence>GGSLKPPGGSLRLLCRGTGFGFGDYDMVWVRQSPGKGLEWLGGIWDNGGRTFYAPSVRGRVTIARDN</sequence>
<comment type="caution">
    <text evidence="1">The sequence shown here is derived from an EMBL/GenBank/DDBJ whole genome shotgun (WGS) entry which is preliminary data.</text>
</comment>
<dbReference type="InterPro" id="IPR050199">
    <property type="entry name" value="IgHV"/>
</dbReference>
<name>A0A7L1Z9L7_9PASS</name>
<organism evidence="1 2">
    <name type="scientific">Scytalopus superciliaris</name>
    <dbReference type="NCBI Taxonomy" id="312124"/>
    <lineage>
        <taxon>Eukaryota</taxon>
        <taxon>Metazoa</taxon>
        <taxon>Chordata</taxon>
        <taxon>Craniata</taxon>
        <taxon>Vertebrata</taxon>
        <taxon>Euteleostomi</taxon>
        <taxon>Archelosauria</taxon>
        <taxon>Archosauria</taxon>
        <taxon>Dinosauria</taxon>
        <taxon>Saurischia</taxon>
        <taxon>Theropoda</taxon>
        <taxon>Coelurosauria</taxon>
        <taxon>Aves</taxon>
        <taxon>Neognathae</taxon>
        <taxon>Neoaves</taxon>
        <taxon>Telluraves</taxon>
        <taxon>Australaves</taxon>
        <taxon>Passeriformes</taxon>
        <taxon>Rhinocryptidae</taxon>
        <taxon>Scytalopus</taxon>
    </lineage>
</organism>
<dbReference type="InterPro" id="IPR036179">
    <property type="entry name" value="Ig-like_dom_sf"/>
</dbReference>
<gene>
    <name evidence="1" type="primary">Ighv364d_1</name>
    <name evidence="1" type="ORF">SCYSUP_R14904</name>
</gene>
<feature type="non-terminal residue" evidence="1">
    <location>
        <position position="67"/>
    </location>
</feature>
<dbReference type="Proteomes" id="UP000580825">
    <property type="component" value="Unassembled WGS sequence"/>
</dbReference>
<dbReference type="EMBL" id="VXBX01010054">
    <property type="protein sequence ID" value="NXP29954.1"/>
    <property type="molecule type" value="Genomic_DNA"/>
</dbReference>
<dbReference type="Gene3D" id="2.60.40.10">
    <property type="entry name" value="Immunoglobulins"/>
    <property type="match status" value="1"/>
</dbReference>
<evidence type="ECO:0000313" key="1">
    <source>
        <dbReference type="EMBL" id="NXP29954.1"/>
    </source>
</evidence>
<reference evidence="1 2" key="1">
    <citation type="submission" date="2019-09" db="EMBL/GenBank/DDBJ databases">
        <title>Bird 10,000 Genomes (B10K) Project - Family phase.</title>
        <authorList>
            <person name="Zhang G."/>
        </authorList>
    </citation>
    <scope>NUCLEOTIDE SEQUENCE [LARGE SCALE GENOMIC DNA]</scope>
    <source>
        <strain evidence="1">B10K-DU-002-46</strain>
        <tissue evidence="1">Muscle</tissue>
    </source>
</reference>
<accession>A0A7L1Z9L7</accession>
<protein>
    <submittedName>
        <fullName evidence="1">HV64D protein</fullName>
    </submittedName>
</protein>
<keyword evidence="2" id="KW-1185">Reference proteome</keyword>
<dbReference type="PANTHER" id="PTHR23266">
    <property type="entry name" value="IMMUNOGLOBULIN HEAVY CHAIN"/>
    <property type="match status" value="1"/>
</dbReference>
<proteinExistence type="predicted"/>